<evidence type="ECO:0000256" key="5">
    <source>
        <dbReference type="ARBA" id="ARBA00022989"/>
    </source>
</evidence>
<reference evidence="12" key="3">
    <citation type="submission" date="2025-04" db="UniProtKB">
        <authorList>
            <consortium name="RefSeq"/>
        </authorList>
    </citation>
    <scope>IDENTIFICATION</scope>
    <source>
        <strain evidence="12">CBS 781.70</strain>
    </source>
</reference>
<dbReference type="Proteomes" id="UP000504638">
    <property type="component" value="Unplaced"/>
</dbReference>
<evidence type="ECO:0000256" key="6">
    <source>
        <dbReference type="ARBA" id="ARBA00023136"/>
    </source>
</evidence>
<feature type="transmembrane region" description="Helical" evidence="8">
    <location>
        <begin position="127"/>
        <end position="150"/>
    </location>
</feature>
<dbReference type="Pfam" id="PF00083">
    <property type="entry name" value="Sugar_tr"/>
    <property type="match status" value="1"/>
</dbReference>
<keyword evidence="4 8" id="KW-0812">Transmembrane</keyword>
<dbReference type="OrthoDB" id="508119at2759"/>
<dbReference type="GO" id="GO:0016020">
    <property type="term" value="C:membrane"/>
    <property type="evidence" value="ECO:0007669"/>
    <property type="project" value="UniProtKB-SubCell"/>
</dbReference>
<dbReference type="PANTHER" id="PTHR48022:SF21">
    <property type="entry name" value="QUINATE TRANSPORTER, PUTATIVE (AFU_ORTHOLOGUE AFUA_6G06960)-RELATED"/>
    <property type="match status" value="1"/>
</dbReference>
<reference evidence="10 12" key="1">
    <citation type="submission" date="2020-01" db="EMBL/GenBank/DDBJ databases">
        <authorList>
            <consortium name="DOE Joint Genome Institute"/>
            <person name="Haridas S."/>
            <person name="Albert R."/>
            <person name="Binder M."/>
            <person name="Bloem J."/>
            <person name="Labutti K."/>
            <person name="Salamov A."/>
            <person name="Andreopoulos B."/>
            <person name="Baker S.E."/>
            <person name="Barry K."/>
            <person name="Bills G."/>
            <person name="Bluhm B.H."/>
            <person name="Cannon C."/>
            <person name="Castanera R."/>
            <person name="Culley D.E."/>
            <person name="Daum C."/>
            <person name="Ezra D."/>
            <person name="Gonzalez J.B."/>
            <person name="Henrissat B."/>
            <person name="Kuo A."/>
            <person name="Liang C."/>
            <person name="Lipzen A."/>
            <person name="Lutzoni F."/>
            <person name="Magnuson J."/>
            <person name="Mondo S."/>
            <person name="Nolan M."/>
            <person name="Ohm R."/>
            <person name="Pangilinan J."/>
            <person name="Park H.-J."/>
            <person name="Ramirez L."/>
            <person name="Alfaro M."/>
            <person name="Sun H."/>
            <person name="Tritt A."/>
            <person name="Yoshinaga Y."/>
            <person name="Zwiers L.-H."/>
            <person name="Turgeon B.G."/>
            <person name="Goodwin S.B."/>
            <person name="Spatafora J.W."/>
            <person name="Crous P.W."/>
            <person name="Grigoriev I.V."/>
        </authorList>
    </citation>
    <scope>NUCLEOTIDE SEQUENCE</scope>
    <source>
        <strain evidence="10 12">CBS 781.70</strain>
    </source>
</reference>
<keyword evidence="5 8" id="KW-1133">Transmembrane helix</keyword>
<dbReference type="PROSITE" id="PS00216">
    <property type="entry name" value="SUGAR_TRANSPORT_1"/>
    <property type="match status" value="1"/>
</dbReference>
<dbReference type="PANTHER" id="PTHR48022">
    <property type="entry name" value="PLASTIDIC GLUCOSE TRANSPORTER 4"/>
    <property type="match status" value="1"/>
</dbReference>
<dbReference type="InterPro" id="IPR020846">
    <property type="entry name" value="MFS_dom"/>
</dbReference>
<evidence type="ECO:0000256" key="8">
    <source>
        <dbReference type="SAM" id="Phobius"/>
    </source>
</evidence>
<evidence type="ECO:0000256" key="4">
    <source>
        <dbReference type="ARBA" id="ARBA00022692"/>
    </source>
</evidence>
<feature type="transmembrane region" description="Helical" evidence="8">
    <location>
        <begin position="162"/>
        <end position="182"/>
    </location>
</feature>
<sequence>MRTKTLIERLVHNDAVKEDPPEIYGWRVFALAASACFGGMLFGMDMGIIGGVLELDAFEADYNLTERTKANLSSNIVSVLQAGCFFGSLGIYILSDKLGRKPSLLISAAVATLGCIIQAAASGKYGALYTGRIIAGIGVGAASSTTPLYISENVPRAIRGGLTGIYQLFIVTGIMLAFWINYGSSLHISGRASYIVPLVIQALPALLLFGCMLLNKESPRFLAKQDRWEEATQTLCRVRNLPADHPYIQVELADIAAQLQYERELVGGASQKDLWKEMWLIKGNRNRALISIGLMVCQQMTGTNAINYYAPMIFKNLGITGDTTSLFATGIYGVVKVTACLAFLLFVADSLGRRRSLLWTSIAQGLAMFYMGLYVRIAPPDTDKPVPPAGYFALVCVFLFAGFFQFGWGPVPWIYCSEVASARLRSLNVALASATQWLFNFVVAQATPRMLKNVGNKGYGFVCSGDRRIGSEANP</sequence>
<evidence type="ECO:0000256" key="1">
    <source>
        <dbReference type="ARBA" id="ARBA00004141"/>
    </source>
</evidence>
<proteinExistence type="inferred from homology"/>
<feature type="transmembrane region" description="Helical" evidence="8">
    <location>
        <begin position="194"/>
        <end position="214"/>
    </location>
</feature>
<accession>A0A6G1G5E1</accession>
<feature type="transmembrane region" description="Helical" evidence="8">
    <location>
        <begin position="72"/>
        <end position="92"/>
    </location>
</feature>
<dbReference type="EMBL" id="ML975155">
    <property type="protein sequence ID" value="KAF1813161.1"/>
    <property type="molecule type" value="Genomic_DNA"/>
</dbReference>
<feature type="transmembrane region" description="Helical" evidence="8">
    <location>
        <begin position="389"/>
        <end position="415"/>
    </location>
</feature>
<feature type="transmembrane region" description="Helical" evidence="8">
    <location>
        <begin position="288"/>
        <end position="310"/>
    </location>
</feature>
<evidence type="ECO:0000256" key="2">
    <source>
        <dbReference type="ARBA" id="ARBA00010992"/>
    </source>
</evidence>
<dbReference type="InterPro" id="IPR005828">
    <property type="entry name" value="MFS_sugar_transport-like"/>
</dbReference>
<gene>
    <name evidence="10 12" type="ORF">P152DRAFT_457520</name>
</gene>
<evidence type="ECO:0000256" key="3">
    <source>
        <dbReference type="ARBA" id="ARBA00022448"/>
    </source>
</evidence>
<dbReference type="InterPro" id="IPR005829">
    <property type="entry name" value="Sugar_transporter_CS"/>
</dbReference>
<dbReference type="NCBIfam" id="TIGR00879">
    <property type="entry name" value="SP"/>
    <property type="match status" value="1"/>
</dbReference>
<organism evidence="10">
    <name type="scientific">Eremomyces bilateralis CBS 781.70</name>
    <dbReference type="NCBI Taxonomy" id="1392243"/>
    <lineage>
        <taxon>Eukaryota</taxon>
        <taxon>Fungi</taxon>
        <taxon>Dikarya</taxon>
        <taxon>Ascomycota</taxon>
        <taxon>Pezizomycotina</taxon>
        <taxon>Dothideomycetes</taxon>
        <taxon>Dothideomycetes incertae sedis</taxon>
        <taxon>Eremomycetales</taxon>
        <taxon>Eremomycetaceae</taxon>
        <taxon>Eremomyces</taxon>
    </lineage>
</organism>
<dbReference type="PROSITE" id="PS00217">
    <property type="entry name" value="SUGAR_TRANSPORT_2"/>
    <property type="match status" value="1"/>
</dbReference>
<dbReference type="GeneID" id="54419814"/>
<dbReference type="PROSITE" id="PS50850">
    <property type="entry name" value="MFS"/>
    <property type="match status" value="1"/>
</dbReference>
<feature type="transmembrane region" description="Helical" evidence="8">
    <location>
        <begin position="357"/>
        <end position="377"/>
    </location>
</feature>
<feature type="transmembrane region" description="Helical" evidence="8">
    <location>
        <begin position="330"/>
        <end position="348"/>
    </location>
</feature>
<evidence type="ECO:0000313" key="11">
    <source>
        <dbReference type="Proteomes" id="UP000504638"/>
    </source>
</evidence>
<evidence type="ECO:0000256" key="7">
    <source>
        <dbReference type="RuleBase" id="RU003346"/>
    </source>
</evidence>
<dbReference type="AlphaFoldDB" id="A0A6G1G5E1"/>
<comment type="subcellular location">
    <subcellularLocation>
        <location evidence="1">Membrane</location>
        <topology evidence="1">Multi-pass membrane protein</topology>
    </subcellularLocation>
</comment>
<feature type="transmembrane region" description="Helical" evidence="8">
    <location>
        <begin position="104"/>
        <end position="121"/>
    </location>
</feature>
<feature type="transmembrane region" description="Helical" evidence="8">
    <location>
        <begin position="28"/>
        <end position="52"/>
    </location>
</feature>
<feature type="domain" description="Major facilitator superfamily (MFS) profile" evidence="9">
    <location>
        <begin position="31"/>
        <end position="475"/>
    </location>
</feature>
<dbReference type="InterPro" id="IPR050360">
    <property type="entry name" value="MFS_Sugar_Transporters"/>
</dbReference>
<comment type="similarity">
    <text evidence="2 7">Belongs to the major facilitator superfamily. Sugar transporter (TC 2.A.1.1) family.</text>
</comment>
<dbReference type="InterPro" id="IPR036259">
    <property type="entry name" value="MFS_trans_sf"/>
</dbReference>
<dbReference type="GO" id="GO:0005351">
    <property type="term" value="F:carbohydrate:proton symporter activity"/>
    <property type="evidence" value="ECO:0007669"/>
    <property type="project" value="TreeGrafter"/>
</dbReference>
<dbReference type="SUPFAM" id="SSF103473">
    <property type="entry name" value="MFS general substrate transporter"/>
    <property type="match status" value="1"/>
</dbReference>
<protein>
    <submittedName>
        <fullName evidence="10 12">General substrate transporter</fullName>
    </submittedName>
</protein>
<keyword evidence="6 8" id="KW-0472">Membrane</keyword>
<dbReference type="PRINTS" id="PR00171">
    <property type="entry name" value="SUGRTRNSPORT"/>
</dbReference>
<dbReference type="Gene3D" id="1.20.1250.20">
    <property type="entry name" value="MFS general substrate transporter like domains"/>
    <property type="match status" value="1"/>
</dbReference>
<reference evidence="12" key="2">
    <citation type="submission" date="2020-04" db="EMBL/GenBank/DDBJ databases">
        <authorList>
            <consortium name="NCBI Genome Project"/>
        </authorList>
    </citation>
    <scope>NUCLEOTIDE SEQUENCE</scope>
    <source>
        <strain evidence="12">CBS 781.70</strain>
    </source>
</reference>
<evidence type="ECO:0000313" key="12">
    <source>
        <dbReference type="RefSeq" id="XP_033534792.1"/>
    </source>
</evidence>
<dbReference type="InterPro" id="IPR003663">
    <property type="entry name" value="Sugar/inositol_transpt"/>
</dbReference>
<evidence type="ECO:0000313" key="10">
    <source>
        <dbReference type="EMBL" id="KAF1813161.1"/>
    </source>
</evidence>
<keyword evidence="3 7" id="KW-0813">Transport</keyword>
<keyword evidence="11" id="KW-1185">Reference proteome</keyword>
<name>A0A6G1G5E1_9PEZI</name>
<dbReference type="FunFam" id="1.20.1250.20:FF:000026">
    <property type="entry name" value="MFS quinate transporter QutD"/>
    <property type="match status" value="1"/>
</dbReference>
<dbReference type="RefSeq" id="XP_033534792.1">
    <property type="nucleotide sequence ID" value="XM_033679244.1"/>
</dbReference>
<evidence type="ECO:0000259" key="9">
    <source>
        <dbReference type="PROSITE" id="PS50850"/>
    </source>
</evidence>